<keyword evidence="1" id="KW-1133">Transmembrane helix</keyword>
<gene>
    <name evidence="2" type="ORF">HNQ94_000964</name>
</gene>
<evidence type="ECO:0000256" key="1">
    <source>
        <dbReference type="SAM" id="Phobius"/>
    </source>
</evidence>
<dbReference type="RefSeq" id="WP_174494832.1">
    <property type="nucleotide sequence ID" value="NZ_CADDWK010000002.1"/>
</dbReference>
<keyword evidence="3" id="KW-1185">Reference proteome</keyword>
<feature type="transmembrane region" description="Helical" evidence="1">
    <location>
        <begin position="37"/>
        <end position="62"/>
    </location>
</feature>
<feature type="transmembrane region" description="Helical" evidence="1">
    <location>
        <begin position="74"/>
        <end position="95"/>
    </location>
</feature>
<keyword evidence="1" id="KW-0472">Membrane</keyword>
<reference evidence="2 3" key="1">
    <citation type="submission" date="2020-08" db="EMBL/GenBank/DDBJ databases">
        <title>Genomic Encyclopedia of Type Strains, Phase IV (KMG-IV): sequencing the most valuable type-strain genomes for metagenomic binning, comparative biology and taxonomic classification.</title>
        <authorList>
            <person name="Goeker M."/>
        </authorList>
    </citation>
    <scope>NUCLEOTIDE SEQUENCE [LARGE SCALE GENOMIC DNA]</scope>
    <source>
        <strain evidence="2 3">DSM 19612</strain>
    </source>
</reference>
<accession>A0A841PUI5</accession>
<dbReference type="AlphaFoldDB" id="A0A841PUI5"/>
<name>A0A841PUI5_9BACI</name>
<sequence length="101" mass="11862">MLLILLFVVLAIGLVSQIKEIKIIRDNRPFYQHYKRLIFGNYLCTISYTGLLFSFGLNILVYYQFLHESGMANLFINFGFFIFFAILITSKIWVIPKEITI</sequence>
<proteinExistence type="predicted"/>
<organism evidence="2 3">
    <name type="scientific">Salirhabdus euzebyi</name>
    <dbReference type="NCBI Taxonomy" id="394506"/>
    <lineage>
        <taxon>Bacteria</taxon>
        <taxon>Bacillati</taxon>
        <taxon>Bacillota</taxon>
        <taxon>Bacilli</taxon>
        <taxon>Bacillales</taxon>
        <taxon>Bacillaceae</taxon>
        <taxon>Salirhabdus</taxon>
    </lineage>
</organism>
<dbReference type="EMBL" id="JACHGH010000002">
    <property type="protein sequence ID" value="MBB6452519.1"/>
    <property type="molecule type" value="Genomic_DNA"/>
</dbReference>
<protein>
    <submittedName>
        <fullName evidence="2">Uncharacterized protein</fullName>
    </submittedName>
</protein>
<evidence type="ECO:0000313" key="2">
    <source>
        <dbReference type="EMBL" id="MBB6452519.1"/>
    </source>
</evidence>
<evidence type="ECO:0000313" key="3">
    <source>
        <dbReference type="Proteomes" id="UP000581688"/>
    </source>
</evidence>
<dbReference type="Proteomes" id="UP000581688">
    <property type="component" value="Unassembled WGS sequence"/>
</dbReference>
<keyword evidence="1" id="KW-0812">Transmembrane</keyword>
<comment type="caution">
    <text evidence="2">The sequence shown here is derived from an EMBL/GenBank/DDBJ whole genome shotgun (WGS) entry which is preliminary data.</text>
</comment>